<name>A0A8S1LJ60_9CILI</name>
<accession>A0A8S1LJ60</accession>
<keyword evidence="2" id="KW-0812">Transmembrane</keyword>
<feature type="transmembrane region" description="Helical" evidence="2">
    <location>
        <begin position="336"/>
        <end position="354"/>
    </location>
</feature>
<evidence type="ECO:0000256" key="1">
    <source>
        <dbReference type="ARBA" id="ARBA00022468"/>
    </source>
</evidence>
<evidence type="ECO:0000256" key="2">
    <source>
        <dbReference type="SAM" id="Phobius"/>
    </source>
</evidence>
<gene>
    <name evidence="4" type="ORF">PSON_ATCC_30995.1.T0240067</name>
</gene>
<dbReference type="AlphaFoldDB" id="A0A8S1LJ60"/>
<dbReference type="GO" id="GO:0005789">
    <property type="term" value="C:endoplasmic reticulum membrane"/>
    <property type="evidence" value="ECO:0007669"/>
    <property type="project" value="TreeGrafter"/>
</dbReference>
<feature type="domain" description="Rab-GAP TBC" evidence="3">
    <location>
        <begin position="32"/>
        <end position="218"/>
    </location>
</feature>
<dbReference type="InterPro" id="IPR045913">
    <property type="entry name" value="TBC20/Gyp8-like"/>
</dbReference>
<dbReference type="SMART" id="SM00164">
    <property type="entry name" value="TBC"/>
    <property type="match status" value="1"/>
</dbReference>
<keyword evidence="1" id="KW-0343">GTPase activation</keyword>
<dbReference type="Pfam" id="PF00566">
    <property type="entry name" value="RabGAP-TBC"/>
    <property type="match status" value="1"/>
</dbReference>
<proteinExistence type="predicted"/>
<dbReference type="Proteomes" id="UP000692954">
    <property type="component" value="Unassembled WGS sequence"/>
</dbReference>
<evidence type="ECO:0000313" key="5">
    <source>
        <dbReference type="Proteomes" id="UP000692954"/>
    </source>
</evidence>
<dbReference type="InterPro" id="IPR000195">
    <property type="entry name" value="Rab-GAP-TBC_dom"/>
</dbReference>
<protein>
    <recommendedName>
        <fullName evidence="3">Rab-GAP TBC domain-containing protein</fullName>
    </recommendedName>
</protein>
<dbReference type="PANTHER" id="PTHR20913:SF7">
    <property type="entry name" value="RE60063P"/>
    <property type="match status" value="1"/>
</dbReference>
<keyword evidence="2" id="KW-0472">Membrane</keyword>
<reference evidence="4" key="1">
    <citation type="submission" date="2021-01" db="EMBL/GenBank/DDBJ databases">
        <authorList>
            <consortium name="Genoscope - CEA"/>
            <person name="William W."/>
        </authorList>
    </citation>
    <scope>NUCLEOTIDE SEQUENCE</scope>
</reference>
<sequence>MDNTQTLQSLLDNIDQDVGYEKIRKYGRTYGFSNIYFRKQIWTKLLGIDQQLQYLEIDKCLQHDQLLKDVNRSLHTISQIKNFKEIDQLRKCLMEVLDTIFSQHPNYSYYQGYHDVASILILVLGVEQGYIAATYAAKNFFKDYLDQELANTITPQYQFIRYLLLRYSRDSSNQKLRQLMLNIEYPTCIIPWILTWFSHSLENINDICRIWDFLLCSKQNTILYVCAAFIAIHHEILDIRNEDDIIVEFQELFQNLNNKDRIQNLNLERVLQLTKTLEFQYRFELICEQEHIQFSSNSIVYEHNFKSQLSYYKSLDQLENSIHKKVFKFMNSKQDIIISLGGIALSFLIQYYIIKN</sequence>
<comment type="caution">
    <text evidence="4">The sequence shown here is derived from an EMBL/GenBank/DDBJ whole genome shotgun (WGS) entry which is preliminary data.</text>
</comment>
<dbReference type="GO" id="GO:0006888">
    <property type="term" value="P:endoplasmic reticulum to Golgi vesicle-mediated transport"/>
    <property type="evidence" value="ECO:0007669"/>
    <property type="project" value="TreeGrafter"/>
</dbReference>
<dbReference type="GO" id="GO:0005096">
    <property type="term" value="F:GTPase activator activity"/>
    <property type="evidence" value="ECO:0007669"/>
    <property type="project" value="UniProtKB-KW"/>
</dbReference>
<dbReference type="PANTHER" id="PTHR20913">
    <property type="entry name" value="TBC1 DOMAIN FAMILY MEMBER 20/GTPASE"/>
    <property type="match status" value="1"/>
</dbReference>
<keyword evidence="2" id="KW-1133">Transmembrane helix</keyword>
<dbReference type="OrthoDB" id="313290at2759"/>
<dbReference type="EMBL" id="CAJJDN010000024">
    <property type="protein sequence ID" value="CAD8068268.1"/>
    <property type="molecule type" value="Genomic_DNA"/>
</dbReference>
<organism evidence="4 5">
    <name type="scientific">Paramecium sonneborni</name>
    <dbReference type="NCBI Taxonomy" id="65129"/>
    <lineage>
        <taxon>Eukaryota</taxon>
        <taxon>Sar</taxon>
        <taxon>Alveolata</taxon>
        <taxon>Ciliophora</taxon>
        <taxon>Intramacronucleata</taxon>
        <taxon>Oligohymenophorea</taxon>
        <taxon>Peniculida</taxon>
        <taxon>Parameciidae</taxon>
        <taxon>Paramecium</taxon>
    </lineage>
</organism>
<evidence type="ECO:0000313" key="4">
    <source>
        <dbReference type="EMBL" id="CAD8068268.1"/>
    </source>
</evidence>
<dbReference type="PROSITE" id="PS50086">
    <property type="entry name" value="TBC_RABGAP"/>
    <property type="match status" value="1"/>
</dbReference>
<evidence type="ECO:0000259" key="3">
    <source>
        <dbReference type="PROSITE" id="PS50086"/>
    </source>
</evidence>
<keyword evidence="5" id="KW-1185">Reference proteome</keyword>